<evidence type="ECO:0000313" key="1">
    <source>
        <dbReference type="EMBL" id="MES1922332.1"/>
    </source>
</evidence>
<proteinExistence type="predicted"/>
<accession>A0ABV2ARQ2</accession>
<evidence type="ECO:0000313" key="2">
    <source>
        <dbReference type="Proteomes" id="UP001439008"/>
    </source>
</evidence>
<reference evidence="1 2" key="1">
    <citation type="journal article" date="2024" name="BMC Biol.">
        <title>Comparative genomics of Ascetosporea gives new insight into the evolutionary basis for animal parasitism in Rhizaria.</title>
        <authorList>
            <person name="Hiltunen Thoren M."/>
            <person name="Onut-Brannstrom I."/>
            <person name="Alfjorden A."/>
            <person name="Peckova H."/>
            <person name="Swords F."/>
            <person name="Hooper C."/>
            <person name="Holzer A.S."/>
            <person name="Bass D."/>
            <person name="Burki F."/>
        </authorList>
    </citation>
    <scope>NUCLEOTIDE SEQUENCE [LARGE SCALE GENOMIC DNA]</scope>
    <source>
        <strain evidence="1">20-A016</strain>
    </source>
</reference>
<keyword evidence="2" id="KW-1185">Reference proteome</keyword>
<evidence type="ECO:0008006" key="3">
    <source>
        <dbReference type="Google" id="ProtNLM"/>
    </source>
</evidence>
<gene>
    <name evidence="1" type="ORF">MHBO_003840</name>
</gene>
<feature type="non-terminal residue" evidence="1">
    <location>
        <position position="1"/>
    </location>
</feature>
<sequence>KFTYNMIKLVLDPYEAYSPFDLNNWRRIRKTRWSGDDGFSQQEQGNKKSNWRNRLSTSIIKIENRIITSKDNQRKKRWGSQARTKLTIDDINLFQLRLEKVTVMNRKLLFPNAVPEKNDPFLKLEEPPPEYDKNVVRTNTI</sequence>
<protein>
    <recommendedName>
        <fullName evidence="3">Protein TIC 214</fullName>
    </recommendedName>
</protein>
<dbReference type="Proteomes" id="UP001439008">
    <property type="component" value="Unassembled WGS sequence"/>
</dbReference>
<name>A0ABV2ARQ2_9EUKA</name>
<dbReference type="EMBL" id="JBDODL010002602">
    <property type="protein sequence ID" value="MES1922332.1"/>
    <property type="molecule type" value="Genomic_DNA"/>
</dbReference>
<organism evidence="1 2">
    <name type="scientific">Bonamia ostreae</name>
    <dbReference type="NCBI Taxonomy" id="126728"/>
    <lineage>
        <taxon>Eukaryota</taxon>
        <taxon>Sar</taxon>
        <taxon>Rhizaria</taxon>
        <taxon>Endomyxa</taxon>
        <taxon>Ascetosporea</taxon>
        <taxon>Haplosporida</taxon>
        <taxon>Bonamia</taxon>
    </lineage>
</organism>
<comment type="caution">
    <text evidence="1">The sequence shown here is derived from an EMBL/GenBank/DDBJ whole genome shotgun (WGS) entry which is preliminary data.</text>
</comment>